<dbReference type="CDD" id="cd00515">
    <property type="entry name" value="HAM1"/>
    <property type="match status" value="1"/>
</dbReference>
<reference evidence="12 13" key="1">
    <citation type="journal article" date="2015" name="Appl. Microbiol. Biotechnol.">
        <title>The consequence of an additional NADH dehydrogenase paralog on the growth of Gluconobacter oxydans DSM3504.</title>
        <authorList>
            <person name="Kostner D."/>
            <person name="Luchterhand B."/>
            <person name="Junker A."/>
            <person name="Volland S."/>
            <person name="Daniel R."/>
            <person name="Buchs J."/>
            <person name="Liebl W."/>
            <person name="Ehrenreich A."/>
        </authorList>
    </citation>
    <scope>NUCLEOTIDE SEQUENCE [LARGE SCALE GENOMIC DNA]</scope>
    <source>
        <strain evidence="12">DSM 3504</strain>
    </source>
</reference>
<dbReference type="GO" id="GO:0005829">
    <property type="term" value="C:cytosol"/>
    <property type="evidence" value="ECO:0007669"/>
    <property type="project" value="TreeGrafter"/>
</dbReference>
<comment type="similarity">
    <text evidence="1 10 11">Belongs to the HAM1 NTPase family.</text>
</comment>
<gene>
    <name evidence="12" type="ORF">GLS_c13650</name>
</gene>
<dbReference type="NCBIfam" id="TIGR00042">
    <property type="entry name" value="RdgB/HAM1 family non-canonical purine NTP pyrophosphatase"/>
    <property type="match status" value="1"/>
</dbReference>
<dbReference type="HAMAP" id="MF_01405">
    <property type="entry name" value="Non_canon_purine_NTPase"/>
    <property type="match status" value="1"/>
</dbReference>
<evidence type="ECO:0000256" key="6">
    <source>
        <dbReference type="ARBA" id="ARBA00022842"/>
    </source>
</evidence>
<dbReference type="GO" id="GO:0036220">
    <property type="term" value="F:ITP diphosphatase activity"/>
    <property type="evidence" value="ECO:0007669"/>
    <property type="project" value="UniProtKB-UniRule"/>
</dbReference>
<dbReference type="SUPFAM" id="SSF52972">
    <property type="entry name" value="ITPase-like"/>
    <property type="match status" value="1"/>
</dbReference>
<dbReference type="GO" id="GO:0009146">
    <property type="term" value="P:purine nucleoside triphosphate catabolic process"/>
    <property type="evidence" value="ECO:0007669"/>
    <property type="project" value="UniProtKB-UniRule"/>
</dbReference>
<feature type="active site" description="Proton acceptor" evidence="10">
    <location>
        <position position="76"/>
    </location>
</feature>
<name>A0A067Z5A0_GLUOY</name>
<feature type="binding site" evidence="10">
    <location>
        <position position="180"/>
    </location>
    <ligand>
        <name>substrate</name>
    </ligand>
</feature>
<evidence type="ECO:0000313" key="12">
    <source>
        <dbReference type="EMBL" id="AHK71262.1"/>
    </source>
</evidence>
<feature type="binding site" evidence="10">
    <location>
        <begin position="157"/>
        <end position="160"/>
    </location>
    <ligand>
        <name>substrate</name>
    </ligand>
</feature>
<feature type="binding site" evidence="10">
    <location>
        <begin position="185"/>
        <end position="186"/>
    </location>
    <ligand>
        <name>substrate</name>
    </ligand>
</feature>
<comment type="catalytic activity">
    <reaction evidence="8 10">
        <text>dITP + H2O = dIMP + diphosphate + H(+)</text>
        <dbReference type="Rhea" id="RHEA:28342"/>
        <dbReference type="ChEBI" id="CHEBI:15377"/>
        <dbReference type="ChEBI" id="CHEBI:15378"/>
        <dbReference type="ChEBI" id="CHEBI:33019"/>
        <dbReference type="ChEBI" id="CHEBI:61194"/>
        <dbReference type="ChEBI" id="CHEBI:61382"/>
        <dbReference type="EC" id="3.6.1.66"/>
    </reaction>
</comment>
<comment type="subunit">
    <text evidence="2 10">Homodimer.</text>
</comment>
<evidence type="ECO:0000256" key="11">
    <source>
        <dbReference type="RuleBase" id="RU003781"/>
    </source>
</evidence>
<comment type="function">
    <text evidence="10">Pyrophosphatase that catalyzes the hydrolysis of nucleoside triphosphates to their monophosphate derivatives, with a high preference for the non-canonical purine nucleotides XTP (xanthosine triphosphate), dITP (deoxyinosine triphosphate) and ITP. Seems to function as a house-cleaning enzyme that removes non-canonical purine nucleotides from the nucleotide pool, thus preventing their incorporation into DNA/RNA and avoiding chromosomal lesions.</text>
</comment>
<dbReference type="InterPro" id="IPR020922">
    <property type="entry name" value="dITP/XTP_pyrophosphatase"/>
</dbReference>
<comment type="catalytic activity">
    <reaction evidence="9 10">
        <text>XTP + H2O = XMP + diphosphate + H(+)</text>
        <dbReference type="Rhea" id="RHEA:28610"/>
        <dbReference type="ChEBI" id="CHEBI:15377"/>
        <dbReference type="ChEBI" id="CHEBI:15378"/>
        <dbReference type="ChEBI" id="CHEBI:33019"/>
        <dbReference type="ChEBI" id="CHEBI:57464"/>
        <dbReference type="ChEBI" id="CHEBI:61314"/>
        <dbReference type="EC" id="3.6.1.66"/>
    </reaction>
</comment>
<evidence type="ECO:0000256" key="7">
    <source>
        <dbReference type="ARBA" id="ARBA00023080"/>
    </source>
</evidence>
<dbReference type="InterPro" id="IPR002637">
    <property type="entry name" value="RdgB/HAM1"/>
</dbReference>
<feature type="binding site" evidence="10">
    <location>
        <position position="76"/>
    </location>
    <ligand>
        <name>Mg(2+)</name>
        <dbReference type="ChEBI" id="CHEBI:18420"/>
    </ligand>
</feature>
<keyword evidence="6 10" id="KW-0460">Magnesium</keyword>
<keyword evidence="3 10" id="KW-0479">Metal-binding</keyword>
<dbReference type="GO" id="GO:0036222">
    <property type="term" value="F:XTP diphosphatase activity"/>
    <property type="evidence" value="ECO:0007669"/>
    <property type="project" value="UniProtKB-UniRule"/>
</dbReference>
<dbReference type="Proteomes" id="UP000031656">
    <property type="component" value="Chromosome"/>
</dbReference>
<feature type="binding site" evidence="10">
    <location>
        <position position="77"/>
    </location>
    <ligand>
        <name>substrate</name>
    </ligand>
</feature>
<keyword evidence="5 10" id="KW-0378">Hydrolase</keyword>
<evidence type="ECO:0000256" key="10">
    <source>
        <dbReference type="HAMAP-Rule" id="MF_01405"/>
    </source>
</evidence>
<protein>
    <recommendedName>
        <fullName evidence="10">dITP/XTP pyrophosphatase</fullName>
        <ecNumber evidence="10">3.6.1.66</ecNumber>
    </recommendedName>
    <alternativeName>
        <fullName evidence="10">Non-canonical purine NTP pyrophosphatase</fullName>
    </alternativeName>
    <alternativeName>
        <fullName evidence="10">Non-standard purine NTP pyrophosphatase</fullName>
    </alternativeName>
    <alternativeName>
        <fullName evidence="10">Nucleoside-triphosphate diphosphatase</fullName>
    </alternativeName>
    <alternativeName>
        <fullName evidence="10">Nucleoside-triphosphate pyrophosphatase</fullName>
        <shortName evidence="10">NTPase</shortName>
    </alternativeName>
</protein>
<comment type="cofactor">
    <cofactor evidence="10">
        <name>Mg(2+)</name>
        <dbReference type="ChEBI" id="CHEBI:18420"/>
    </cofactor>
    <text evidence="10">Binds 1 Mg(2+) ion per subunit.</text>
</comment>
<dbReference type="EC" id="3.6.1.66" evidence="10"/>
<evidence type="ECO:0000256" key="8">
    <source>
        <dbReference type="ARBA" id="ARBA00051875"/>
    </source>
</evidence>
<dbReference type="KEGG" id="goy:GLS_c13650"/>
<comment type="catalytic activity">
    <reaction evidence="10">
        <text>ITP + H2O = IMP + diphosphate + H(+)</text>
        <dbReference type="Rhea" id="RHEA:29399"/>
        <dbReference type="ChEBI" id="CHEBI:15377"/>
        <dbReference type="ChEBI" id="CHEBI:15378"/>
        <dbReference type="ChEBI" id="CHEBI:33019"/>
        <dbReference type="ChEBI" id="CHEBI:58053"/>
        <dbReference type="ChEBI" id="CHEBI:61402"/>
        <dbReference type="EC" id="3.6.1.66"/>
    </reaction>
</comment>
<dbReference type="GO" id="GO:0009117">
    <property type="term" value="P:nucleotide metabolic process"/>
    <property type="evidence" value="ECO:0007669"/>
    <property type="project" value="UniProtKB-KW"/>
</dbReference>
<feature type="binding site" evidence="10">
    <location>
        <position position="47"/>
    </location>
    <ligand>
        <name>Mg(2+)</name>
        <dbReference type="ChEBI" id="CHEBI:18420"/>
    </ligand>
</feature>
<evidence type="ECO:0000256" key="5">
    <source>
        <dbReference type="ARBA" id="ARBA00022801"/>
    </source>
</evidence>
<dbReference type="GO" id="GO:0017111">
    <property type="term" value="F:ribonucleoside triphosphate phosphatase activity"/>
    <property type="evidence" value="ECO:0007669"/>
    <property type="project" value="InterPro"/>
</dbReference>
<evidence type="ECO:0000256" key="1">
    <source>
        <dbReference type="ARBA" id="ARBA00008023"/>
    </source>
</evidence>
<evidence type="ECO:0000256" key="2">
    <source>
        <dbReference type="ARBA" id="ARBA00011738"/>
    </source>
</evidence>
<accession>A0A067Z5A0</accession>
<dbReference type="GO" id="GO:0000166">
    <property type="term" value="F:nucleotide binding"/>
    <property type="evidence" value="ECO:0007669"/>
    <property type="project" value="UniProtKB-KW"/>
</dbReference>
<dbReference type="GO" id="GO:0035870">
    <property type="term" value="F:dITP diphosphatase activity"/>
    <property type="evidence" value="ECO:0007669"/>
    <property type="project" value="UniProtKB-UniRule"/>
</dbReference>
<dbReference type="FunFam" id="3.90.950.10:FF:000001">
    <property type="entry name" value="dITP/XTP pyrophosphatase"/>
    <property type="match status" value="1"/>
</dbReference>
<dbReference type="InterPro" id="IPR029001">
    <property type="entry name" value="ITPase-like_fam"/>
</dbReference>
<evidence type="ECO:0000256" key="4">
    <source>
        <dbReference type="ARBA" id="ARBA00022741"/>
    </source>
</evidence>
<evidence type="ECO:0000313" key="13">
    <source>
        <dbReference type="Proteomes" id="UP000031656"/>
    </source>
</evidence>
<feature type="binding site" evidence="10">
    <location>
        <begin position="15"/>
        <end position="20"/>
    </location>
    <ligand>
        <name>substrate</name>
    </ligand>
</feature>
<organism evidence="12 13">
    <name type="scientific">Gluconobacter oxydans DSM 3504</name>
    <dbReference type="NCBI Taxonomy" id="1288313"/>
    <lineage>
        <taxon>Bacteria</taxon>
        <taxon>Pseudomonadati</taxon>
        <taxon>Pseudomonadota</taxon>
        <taxon>Alphaproteobacteria</taxon>
        <taxon>Acetobacterales</taxon>
        <taxon>Acetobacteraceae</taxon>
        <taxon>Gluconobacter</taxon>
    </lineage>
</organism>
<dbReference type="EMBL" id="CP004373">
    <property type="protein sequence ID" value="AHK71262.1"/>
    <property type="molecule type" value="Genomic_DNA"/>
</dbReference>
<dbReference type="GO" id="GO:0046872">
    <property type="term" value="F:metal ion binding"/>
    <property type="evidence" value="ECO:0007669"/>
    <property type="project" value="UniProtKB-KW"/>
</dbReference>
<keyword evidence="7 10" id="KW-0546">Nucleotide metabolism</keyword>
<dbReference type="AlphaFoldDB" id="A0A067Z5A0"/>
<proteinExistence type="inferred from homology"/>
<dbReference type="HOGENOM" id="CLU_082080_0_0_5"/>
<sequence>MMRKLSPGSKIVLASHNAGKLREFSTLLAESGITVISAAELDLPEPEETEETFTGNAAIKALAAARASGLPALADDSGFCVSALDNRPGVYSARWGGPTKDMQVAMERVHREMGDNPDHRAFFVAALCLAWPDGETRTVQGECHGTVVWPPRGDHGHGYDPMFVPEGENRTFAEMAEVEKNAVSHRGRALTAFLKDCVDNISSKVSVTP</sequence>
<keyword evidence="4 10" id="KW-0547">Nucleotide-binding</keyword>
<dbReference type="Gene3D" id="3.90.950.10">
    <property type="match status" value="1"/>
</dbReference>
<evidence type="ECO:0000256" key="9">
    <source>
        <dbReference type="ARBA" id="ARBA00052017"/>
    </source>
</evidence>
<dbReference type="Pfam" id="PF01725">
    <property type="entry name" value="Ham1p_like"/>
    <property type="match status" value="1"/>
</dbReference>
<dbReference type="PANTHER" id="PTHR11067">
    <property type="entry name" value="INOSINE TRIPHOSPHATE PYROPHOSPHATASE/HAM1 PROTEIN"/>
    <property type="match status" value="1"/>
</dbReference>
<evidence type="ECO:0000256" key="3">
    <source>
        <dbReference type="ARBA" id="ARBA00022723"/>
    </source>
</evidence>
<dbReference type="PANTHER" id="PTHR11067:SF9">
    <property type="entry name" value="INOSINE TRIPHOSPHATE PYROPHOSPHATASE"/>
    <property type="match status" value="1"/>
</dbReference>